<reference evidence="2" key="2">
    <citation type="journal article" date="2015" name="Data Brief">
        <title>Shoot transcriptome of the giant reed, Arundo donax.</title>
        <authorList>
            <person name="Barrero R.A."/>
            <person name="Guerrero F.D."/>
            <person name="Moolhuijzen P."/>
            <person name="Goolsby J.A."/>
            <person name="Tidwell J."/>
            <person name="Bellgard S.E."/>
            <person name="Bellgard M.I."/>
        </authorList>
    </citation>
    <scope>NUCLEOTIDE SEQUENCE</scope>
    <source>
        <tissue evidence="2">Shoot tissue taken approximately 20 cm above the soil surface</tissue>
    </source>
</reference>
<sequence>MLREGELQWDHQCVTVRYSLLGLKVAKRGPFVPGPSSLRSLGCSRANSSQSFQFLSPRGFPESKCCRRSLEVILVGGCLARRRGPSSSFQRSSAPGLRKRSARARMWARDEVGPSPGEAVGSEPGRRDARISERRRAR</sequence>
<dbReference type="EMBL" id="GBRH01206615">
    <property type="protein sequence ID" value="JAD91280.1"/>
    <property type="molecule type" value="Transcribed_RNA"/>
</dbReference>
<reference evidence="2" key="1">
    <citation type="submission" date="2014-09" db="EMBL/GenBank/DDBJ databases">
        <authorList>
            <person name="Magalhaes I.L.F."/>
            <person name="Oliveira U."/>
            <person name="Santos F.R."/>
            <person name="Vidigal T.H.D.A."/>
            <person name="Brescovit A.D."/>
            <person name="Santos A.J."/>
        </authorList>
    </citation>
    <scope>NUCLEOTIDE SEQUENCE</scope>
    <source>
        <tissue evidence="2">Shoot tissue taken approximately 20 cm above the soil surface</tissue>
    </source>
</reference>
<proteinExistence type="predicted"/>
<evidence type="ECO:0000313" key="2">
    <source>
        <dbReference type="EMBL" id="JAD91280.1"/>
    </source>
</evidence>
<feature type="compositionally biased region" description="Basic and acidic residues" evidence="1">
    <location>
        <begin position="124"/>
        <end position="138"/>
    </location>
</feature>
<feature type="region of interest" description="Disordered" evidence="1">
    <location>
        <begin position="82"/>
        <end position="138"/>
    </location>
</feature>
<name>A0A0A9E028_ARUDO</name>
<dbReference type="AlphaFoldDB" id="A0A0A9E028"/>
<accession>A0A0A9E028</accession>
<organism evidence="2">
    <name type="scientific">Arundo donax</name>
    <name type="common">Giant reed</name>
    <name type="synonym">Donax arundinaceus</name>
    <dbReference type="NCBI Taxonomy" id="35708"/>
    <lineage>
        <taxon>Eukaryota</taxon>
        <taxon>Viridiplantae</taxon>
        <taxon>Streptophyta</taxon>
        <taxon>Embryophyta</taxon>
        <taxon>Tracheophyta</taxon>
        <taxon>Spermatophyta</taxon>
        <taxon>Magnoliopsida</taxon>
        <taxon>Liliopsida</taxon>
        <taxon>Poales</taxon>
        <taxon>Poaceae</taxon>
        <taxon>PACMAD clade</taxon>
        <taxon>Arundinoideae</taxon>
        <taxon>Arundineae</taxon>
        <taxon>Arundo</taxon>
    </lineage>
</organism>
<protein>
    <submittedName>
        <fullName evidence="2">Uncharacterized protein</fullName>
    </submittedName>
</protein>
<evidence type="ECO:0000256" key="1">
    <source>
        <dbReference type="SAM" id="MobiDB-lite"/>
    </source>
</evidence>